<dbReference type="Gene3D" id="1.20.58.400">
    <property type="entry name" value="t-snare proteins"/>
    <property type="match status" value="1"/>
</dbReference>
<reference evidence="1" key="1">
    <citation type="submission" date="2021-07" db="EMBL/GenBank/DDBJ databases">
        <title>Draft genome of Mortierella alpina, strain LL118, isolated from an aspen leaf litter sample.</title>
        <authorList>
            <person name="Yang S."/>
            <person name="Vinatzer B.A."/>
        </authorList>
    </citation>
    <scope>NUCLEOTIDE SEQUENCE</scope>
    <source>
        <strain evidence="1">LL118</strain>
    </source>
</reference>
<organism evidence="1 2">
    <name type="scientific">Mortierella alpina</name>
    <name type="common">Oleaginous fungus</name>
    <name type="synonym">Mortierella renispora</name>
    <dbReference type="NCBI Taxonomy" id="64518"/>
    <lineage>
        <taxon>Eukaryota</taxon>
        <taxon>Fungi</taxon>
        <taxon>Fungi incertae sedis</taxon>
        <taxon>Mucoromycota</taxon>
        <taxon>Mortierellomycotina</taxon>
        <taxon>Mortierellomycetes</taxon>
        <taxon>Mortierellales</taxon>
        <taxon>Mortierellaceae</taxon>
        <taxon>Mortierella</taxon>
    </lineage>
</organism>
<dbReference type="Proteomes" id="UP000717515">
    <property type="component" value="Unassembled WGS sequence"/>
</dbReference>
<name>A0A9P8A8E7_MORAP</name>
<comment type="caution">
    <text evidence="1">The sequence shown here is derived from an EMBL/GenBank/DDBJ whole genome shotgun (WGS) entry which is preliminary data.</text>
</comment>
<dbReference type="AlphaFoldDB" id="A0A9P8A8E7"/>
<gene>
    <name evidence="1" type="ORF">KVV02_002483</name>
</gene>
<dbReference type="EMBL" id="JAIFTL010000058">
    <property type="protein sequence ID" value="KAG9324705.1"/>
    <property type="molecule type" value="Genomic_DNA"/>
</dbReference>
<protein>
    <submittedName>
        <fullName evidence="1">Uncharacterized protein</fullName>
    </submittedName>
</protein>
<evidence type="ECO:0000313" key="1">
    <source>
        <dbReference type="EMBL" id="KAG9324705.1"/>
    </source>
</evidence>
<dbReference type="InterPro" id="IPR038407">
    <property type="entry name" value="v-SNARE_N_sf"/>
</dbReference>
<proteinExistence type="predicted"/>
<accession>A0A9P8A8E7</accession>
<evidence type="ECO:0000313" key="2">
    <source>
        <dbReference type="Proteomes" id="UP000717515"/>
    </source>
</evidence>
<sequence>MPPALARSLPNFSLPKALTNSGLFNMDSPGGSELFESYEQDFHAIKASINERITTSRSQHGGNLLSDRIDLHSSSYEQNLERPLFEQQIVRATKQAIL</sequence>